<evidence type="ECO:0000256" key="2">
    <source>
        <dbReference type="ARBA" id="ARBA00023002"/>
    </source>
</evidence>
<accession>A0ABQ0A7M8</accession>
<dbReference type="PRINTS" id="PR00080">
    <property type="entry name" value="SDRFAMILY"/>
</dbReference>
<comment type="similarity">
    <text evidence="1">Belongs to the short-chain dehydrogenases/reductases (SDR) family.</text>
</comment>
<dbReference type="SUPFAM" id="SSF51735">
    <property type="entry name" value="NAD(P)-binding Rossmann-fold domains"/>
    <property type="match status" value="1"/>
</dbReference>
<comment type="caution">
    <text evidence="4">The sequence shown here is derived from an EMBL/GenBank/DDBJ whole genome shotgun (WGS) entry which is preliminary data.</text>
</comment>
<dbReference type="PRINTS" id="PR00081">
    <property type="entry name" value="GDHRDH"/>
</dbReference>
<keyword evidence="2" id="KW-0560">Oxidoreductase</keyword>
<keyword evidence="5" id="KW-1185">Reference proteome</keyword>
<evidence type="ECO:0000259" key="3">
    <source>
        <dbReference type="SMART" id="SM00822"/>
    </source>
</evidence>
<reference evidence="4 5" key="1">
    <citation type="submission" date="2024-04" db="EMBL/GenBank/DDBJ databases">
        <title>Draft genome sequence of Sessilibacter corallicola NBRC 116591.</title>
        <authorList>
            <person name="Miyakawa T."/>
            <person name="Kusuya Y."/>
            <person name="Miura T."/>
        </authorList>
    </citation>
    <scope>NUCLEOTIDE SEQUENCE [LARGE SCALE GENOMIC DNA]</scope>
    <source>
        <strain evidence="4 5">KU-00831-HH</strain>
    </source>
</reference>
<name>A0ABQ0A7M8_9GAMM</name>
<proteinExistence type="inferred from homology"/>
<dbReference type="PANTHER" id="PTHR43639">
    <property type="entry name" value="OXIDOREDUCTASE, SHORT-CHAIN DEHYDROGENASE/REDUCTASE FAMILY (AFU_ORTHOLOGUE AFUA_5G02870)"/>
    <property type="match status" value="1"/>
</dbReference>
<evidence type="ECO:0000256" key="1">
    <source>
        <dbReference type="ARBA" id="ARBA00006484"/>
    </source>
</evidence>
<dbReference type="InterPro" id="IPR002347">
    <property type="entry name" value="SDR_fam"/>
</dbReference>
<dbReference type="Pfam" id="PF13561">
    <property type="entry name" value="adh_short_C2"/>
    <property type="match status" value="1"/>
</dbReference>
<dbReference type="Gene3D" id="3.40.50.720">
    <property type="entry name" value="NAD(P)-binding Rossmann-like Domain"/>
    <property type="match status" value="1"/>
</dbReference>
<protein>
    <submittedName>
        <fullName evidence="4">SDR family NAD(P)-dependent oxidoreductase</fullName>
    </submittedName>
</protein>
<dbReference type="Proteomes" id="UP001465153">
    <property type="component" value="Unassembled WGS sequence"/>
</dbReference>
<gene>
    <name evidence="4" type="ORF">NBRC116591_14720</name>
</gene>
<dbReference type="PANTHER" id="PTHR43639:SF1">
    <property type="entry name" value="SHORT-CHAIN DEHYDROGENASE_REDUCTASE FAMILY PROTEIN"/>
    <property type="match status" value="1"/>
</dbReference>
<dbReference type="NCBIfam" id="NF005559">
    <property type="entry name" value="PRK07231.1"/>
    <property type="match status" value="1"/>
</dbReference>
<dbReference type="SMART" id="SM00822">
    <property type="entry name" value="PKS_KR"/>
    <property type="match status" value="1"/>
</dbReference>
<dbReference type="InterPro" id="IPR036291">
    <property type="entry name" value="NAD(P)-bd_dom_sf"/>
</dbReference>
<sequence>MIMNFTNKVAVVTGGARDIGKAISLRLASQGAKVVVNYYGSQASADQTLAEIQSAGGEAILFKGDMTVEADVQAMVEKTQAAFGASIDILVNVVGGLVARKTLPEMDLEFFNNVIQLNLNSTFLVTKAVLPYMPEGGSIINFSSQAAKDGGGPGASAYAASKGAVTTFTRSLAKELGPKNIRVNSLCCGVISTTFHDTFNTLEGRKNIANGTPLRREGTSSEVADVVAYLASNESSFITGVNLDVNGGLLFS</sequence>
<dbReference type="InterPro" id="IPR057326">
    <property type="entry name" value="KR_dom"/>
</dbReference>
<evidence type="ECO:0000313" key="5">
    <source>
        <dbReference type="Proteomes" id="UP001465153"/>
    </source>
</evidence>
<organism evidence="4 5">
    <name type="scientific">Sessilibacter corallicola</name>
    <dbReference type="NCBI Taxonomy" id="2904075"/>
    <lineage>
        <taxon>Bacteria</taxon>
        <taxon>Pseudomonadati</taxon>
        <taxon>Pseudomonadota</taxon>
        <taxon>Gammaproteobacteria</taxon>
        <taxon>Cellvibrionales</taxon>
        <taxon>Cellvibrionaceae</taxon>
        <taxon>Sessilibacter</taxon>
    </lineage>
</organism>
<dbReference type="EMBL" id="BAABWN010000004">
    <property type="protein sequence ID" value="GAA6167662.1"/>
    <property type="molecule type" value="Genomic_DNA"/>
</dbReference>
<feature type="domain" description="Ketoreductase" evidence="3">
    <location>
        <begin position="8"/>
        <end position="194"/>
    </location>
</feature>
<evidence type="ECO:0000313" key="4">
    <source>
        <dbReference type="EMBL" id="GAA6167662.1"/>
    </source>
</evidence>
<dbReference type="CDD" id="cd05233">
    <property type="entry name" value="SDR_c"/>
    <property type="match status" value="1"/>
</dbReference>